<dbReference type="GO" id="GO:0005886">
    <property type="term" value="C:plasma membrane"/>
    <property type="evidence" value="ECO:0007669"/>
    <property type="project" value="TreeGrafter"/>
</dbReference>
<dbReference type="KEGG" id="vie:OL234_01320"/>
<dbReference type="PANTHER" id="PTHR30578">
    <property type="entry name" value="ELECTRON TRANSPORT COMPLEX PROTEIN RNFD"/>
    <property type="match status" value="1"/>
</dbReference>
<evidence type="ECO:0000313" key="12">
    <source>
        <dbReference type="Proteomes" id="UP001179647"/>
    </source>
</evidence>
<keyword evidence="4" id="KW-0288">FMN</keyword>
<dbReference type="NCBIfam" id="TIGR01946">
    <property type="entry name" value="rnfD"/>
    <property type="match status" value="1"/>
</dbReference>
<keyword evidence="3" id="KW-0285">Flavoprotein</keyword>
<dbReference type="PANTHER" id="PTHR30578:SF0">
    <property type="entry name" value="ION-TRANSLOCATING OXIDOREDUCTASE COMPLEX SUBUNIT D"/>
    <property type="match status" value="1"/>
</dbReference>
<evidence type="ECO:0000256" key="1">
    <source>
        <dbReference type="ARBA" id="ARBA00022448"/>
    </source>
</evidence>
<sequence length="317" mass="35283">MSEFSYVLRDKVMSGPHIRSSVTSLAIMKQVMIALLFPTVAAVYFFGFKVLILIVISILIANLLEMSWHYFRKKSDQSNDLTATITGWLLALTLPVTVPVWILIVGNFLAILFIKELSGGIGYNLFNPAVYARVLLKLFFSDWITNWVSPGTDVVTTATPLETIGYFRTTLPLDFYSWTDLFFGFNLGGPVGETSKAALILAFLYLVFKKIINPWVPLLVIFSCFGTMFLYSGDFRFASAHVLSGALVFAAIFMVTDYTTTPYTDRGKYLFAIGCGVLTAILRIIIDLPGGIGVAILLMNLLTPIINRYTMTRIYGS</sequence>
<dbReference type="Pfam" id="PF03116">
    <property type="entry name" value="NQR2_RnfD_RnfE"/>
    <property type="match status" value="1"/>
</dbReference>
<evidence type="ECO:0000256" key="2">
    <source>
        <dbReference type="ARBA" id="ARBA00022553"/>
    </source>
</evidence>
<evidence type="ECO:0000256" key="10">
    <source>
        <dbReference type="SAM" id="Phobius"/>
    </source>
</evidence>
<feature type="transmembrane region" description="Helical" evidence="10">
    <location>
        <begin position="292"/>
        <end position="310"/>
    </location>
</feature>
<gene>
    <name evidence="11" type="ORF">OL234_01320</name>
</gene>
<feature type="transmembrane region" description="Helical" evidence="10">
    <location>
        <begin position="268"/>
        <end position="286"/>
    </location>
</feature>
<dbReference type="InterPro" id="IPR011303">
    <property type="entry name" value="RnfD_bac"/>
</dbReference>
<keyword evidence="2" id="KW-0597">Phosphoprotein</keyword>
<feature type="transmembrane region" description="Helical" evidence="10">
    <location>
        <begin position="43"/>
        <end position="64"/>
    </location>
</feature>
<evidence type="ECO:0000256" key="9">
    <source>
        <dbReference type="ARBA" id="ARBA00023136"/>
    </source>
</evidence>
<evidence type="ECO:0000256" key="4">
    <source>
        <dbReference type="ARBA" id="ARBA00022643"/>
    </source>
</evidence>
<reference evidence="11" key="1">
    <citation type="submission" date="2022-10" db="EMBL/GenBank/DDBJ databases">
        <title>Vagococcus sp. isolated from poultry meat.</title>
        <authorList>
            <person name="Johansson P."/>
            <person name="Bjorkroth J."/>
        </authorList>
    </citation>
    <scope>NUCLEOTIDE SEQUENCE</scope>
    <source>
        <strain evidence="11">STAA11</strain>
    </source>
</reference>
<keyword evidence="12" id="KW-1185">Reference proteome</keyword>
<dbReference type="GO" id="GO:0055085">
    <property type="term" value="P:transmembrane transport"/>
    <property type="evidence" value="ECO:0007669"/>
    <property type="project" value="InterPro"/>
</dbReference>
<keyword evidence="1" id="KW-0813">Transport</keyword>
<organism evidence="11 12">
    <name type="scientific">Vagococcus intermedius</name>
    <dbReference type="NCBI Taxonomy" id="2991418"/>
    <lineage>
        <taxon>Bacteria</taxon>
        <taxon>Bacillati</taxon>
        <taxon>Bacillota</taxon>
        <taxon>Bacilli</taxon>
        <taxon>Lactobacillales</taxon>
        <taxon>Enterococcaceae</taxon>
        <taxon>Vagococcus</taxon>
    </lineage>
</organism>
<feature type="transmembrane region" description="Helical" evidence="10">
    <location>
        <begin position="238"/>
        <end position="256"/>
    </location>
</feature>
<proteinExistence type="predicted"/>
<keyword evidence="7" id="KW-0249">Electron transport</keyword>
<accession>A0AAF0I7R2</accession>
<evidence type="ECO:0000256" key="8">
    <source>
        <dbReference type="ARBA" id="ARBA00022989"/>
    </source>
</evidence>
<dbReference type="GO" id="GO:0022900">
    <property type="term" value="P:electron transport chain"/>
    <property type="evidence" value="ECO:0007669"/>
    <property type="project" value="InterPro"/>
</dbReference>
<dbReference type="Proteomes" id="UP001179647">
    <property type="component" value="Chromosome"/>
</dbReference>
<dbReference type="EMBL" id="CP110232">
    <property type="protein sequence ID" value="WEG73575.1"/>
    <property type="molecule type" value="Genomic_DNA"/>
</dbReference>
<evidence type="ECO:0000313" key="11">
    <source>
        <dbReference type="EMBL" id="WEG73575.1"/>
    </source>
</evidence>
<dbReference type="AlphaFoldDB" id="A0AAF0I7R2"/>
<protein>
    <submittedName>
        <fullName evidence="11">RnfABCDGE type electron transport complex subunit D</fullName>
    </submittedName>
</protein>
<name>A0AAF0I7R2_9ENTE</name>
<evidence type="ECO:0000256" key="5">
    <source>
        <dbReference type="ARBA" id="ARBA00022692"/>
    </source>
</evidence>
<evidence type="ECO:0000256" key="3">
    <source>
        <dbReference type="ARBA" id="ARBA00022630"/>
    </source>
</evidence>
<evidence type="ECO:0000256" key="6">
    <source>
        <dbReference type="ARBA" id="ARBA00022967"/>
    </source>
</evidence>
<keyword evidence="8 10" id="KW-1133">Transmembrane helix</keyword>
<keyword evidence="5 10" id="KW-0812">Transmembrane</keyword>
<feature type="transmembrane region" description="Helical" evidence="10">
    <location>
        <begin position="215"/>
        <end position="232"/>
    </location>
</feature>
<feature type="transmembrane region" description="Helical" evidence="10">
    <location>
        <begin position="85"/>
        <end position="114"/>
    </location>
</feature>
<keyword evidence="9 10" id="KW-0472">Membrane</keyword>
<dbReference type="InterPro" id="IPR004338">
    <property type="entry name" value="NqrB/RnfD"/>
</dbReference>
<evidence type="ECO:0000256" key="7">
    <source>
        <dbReference type="ARBA" id="ARBA00022982"/>
    </source>
</evidence>
<feature type="transmembrane region" description="Helical" evidence="10">
    <location>
        <begin position="181"/>
        <end position="208"/>
    </location>
</feature>
<keyword evidence="6" id="KW-1278">Translocase</keyword>
<dbReference type="RefSeq" id="WP_275469374.1">
    <property type="nucleotide sequence ID" value="NZ_CP110232.1"/>
</dbReference>